<dbReference type="GO" id="GO:0005789">
    <property type="term" value="C:endoplasmic reticulum membrane"/>
    <property type="evidence" value="ECO:0007669"/>
    <property type="project" value="TreeGrafter"/>
</dbReference>
<dbReference type="PANTHER" id="PTHR46295:SF1">
    <property type="entry name" value="ENDOPLASMIC RETICULUM RESIDENT PROTEIN 44"/>
    <property type="match status" value="1"/>
</dbReference>
<dbReference type="GO" id="GO:0005793">
    <property type="term" value="C:endoplasmic reticulum-Golgi intermediate compartment"/>
    <property type="evidence" value="ECO:0007669"/>
    <property type="project" value="TreeGrafter"/>
</dbReference>
<protein>
    <submittedName>
        <fullName evidence="2">Jg16930 protein</fullName>
    </submittedName>
</protein>
<evidence type="ECO:0000313" key="2">
    <source>
        <dbReference type="EMBL" id="CAH2267639.1"/>
    </source>
</evidence>
<proteinExistence type="predicted"/>
<dbReference type="Proteomes" id="UP000838756">
    <property type="component" value="Unassembled WGS sequence"/>
</dbReference>
<reference evidence="2" key="1">
    <citation type="submission" date="2022-03" db="EMBL/GenBank/DDBJ databases">
        <authorList>
            <person name="Lindestad O."/>
        </authorList>
    </citation>
    <scope>NUCLEOTIDE SEQUENCE</scope>
</reference>
<dbReference type="InterPro" id="IPR052643">
    <property type="entry name" value="ERP44"/>
</dbReference>
<accession>A0A8S4SLT1</accession>
<dbReference type="Pfam" id="PF13848">
    <property type="entry name" value="Thioredoxin_6"/>
    <property type="match status" value="1"/>
</dbReference>
<dbReference type="InterPro" id="IPR013766">
    <property type="entry name" value="Thioredoxin_domain"/>
</dbReference>
<sequence>MEVIQNPIDPAGGSVVQITQSNIDSVLADSELVVIFCYFEFSRYTTRLLSILHKVANEISKAGFGPDKVVIAKVDCTAEEAIAAKLNLYMYPKIRLIRNGLVSNYPCKCKHNVQGFVEFIKGLVSDPIITLNNVNELHDLSEDMGHVTAYLDTKDQPEYEVLRKVANSLKHEHQFYVRFGDSAQQMITGQLRISFRSTGGATVELDDTYQGSLLNFADICTWVQQRRFPLLREITYDNEDDLRVIQRPLLILIHMPSDTQSAKEYKEAIRKELEPERGRLYFLTGDGIQFEKLLLRFGKSISDLPLIALDYYQHLSVYDYNVKPGKLRELVNDVNTGAIYQRGIQLCRLLTSDTGYHISGLFE</sequence>
<name>A0A8S4SLT1_9NEOP</name>
<dbReference type="OrthoDB" id="6883622at2759"/>
<dbReference type="EMBL" id="CAKXAJ010026372">
    <property type="protein sequence ID" value="CAH2267639.1"/>
    <property type="molecule type" value="Genomic_DNA"/>
</dbReference>
<dbReference type="Pfam" id="PF00085">
    <property type="entry name" value="Thioredoxin"/>
    <property type="match status" value="1"/>
</dbReference>
<organism evidence="2 3">
    <name type="scientific">Pararge aegeria aegeria</name>
    <dbReference type="NCBI Taxonomy" id="348720"/>
    <lineage>
        <taxon>Eukaryota</taxon>
        <taxon>Metazoa</taxon>
        <taxon>Ecdysozoa</taxon>
        <taxon>Arthropoda</taxon>
        <taxon>Hexapoda</taxon>
        <taxon>Insecta</taxon>
        <taxon>Pterygota</taxon>
        <taxon>Neoptera</taxon>
        <taxon>Endopterygota</taxon>
        <taxon>Lepidoptera</taxon>
        <taxon>Glossata</taxon>
        <taxon>Ditrysia</taxon>
        <taxon>Papilionoidea</taxon>
        <taxon>Nymphalidae</taxon>
        <taxon>Satyrinae</taxon>
        <taxon>Satyrini</taxon>
        <taxon>Parargina</taxon>
        <taxon>Pararge</taxon>
    </lineage>
</organism>
<comment type="caution">
    <text evidence="2">The sequence shown here is derived from an EMBL/GenBank/DDBJ whole genome shotgun (WGS) entry which is preliminary data.</text>
</comment>
<dbReference type="GO" id="GO:0003756">
    <property type="term" value="F:protein disulfide isomerase activity"/>
    <property type="evidence" value="ECO:0007669"/>
    <property type="project" value="TreeGrafter"/>
</dbReference>
<feature type="domain" description="Thioredoxin" evidence="1">
    <location>
        <begin position="15"/>
        <end position="101"/>
    </location>
</feature>
<keyword evidence="3" id="KW-1185">Reference proteome</keyword>
<dbReference type="AlphaFoldDB" id="A0A8S4SLT1"/>
<dbReference type="InterPro" id="IPR036249">
    <property type="entry name" value="Thioredoxin-like_sf"/>
</dbReference>
<dbReference type="GO" id="GO:0006457">
    <property type="term" value="P:protein folding"/>
    <property type="evidence" value="ECO:0007669"/>
    <property type="project" value="TreeGrafter"/>
</dbReference>
<dbReference type="Gene3D" id="3.40.30.10">
    <property type="entry name" value="Glutaredoxin"/>
    <property type="match status" value="3"/>
</dbReference>
<dbReference type="PANTHER" id="PTHR46295">
    <property type="entry name" value="ENDOPLASMIC RETICULUM RESIDENT PROTEIN 44"/>
    <property type="match status" value="1"/>
</dbReference>
<evidence type="ECO:0000259" key="1">
    <source>
        <dbReference type="Pfam" id="PF00085"/>
    </source>
</evidence>
<dbReference type="SUPFAM" id="SSF52833">
    <property type="entry name" value="Thioredoxin-like"/>
    <property type="match status" value="2"/>
</dbReference>
<evidence type="ECO:0000313" key="3">
    <source>
        <dbReference type="Proteomes" id="UP000838756"/>
    </source>
</evidence>
<gene>
    <name evidence="2" type="primary">jg16930</name>
    <name evidence="2" type="ORF">PAEG_LOCUS26139</name>
</gene>